<keyword evidence="1" id="KW-0472">Membrane</keyword>
<dbReference type="AlphaFoldDB" id="A0A6J7ITY7"/>
<evidence type="ECO:0000313" key="3">
    <source>
        <dbReference type="EMBL" id="CAB5000621.1"/>
    </source>
</evidence>
<accession>A0A6J7ITY7</accession>
<keyword evidence="1" id="KW-1133">Transmembrane helix</keyword>
<name>A0A6J7ITY7_9ZZZZ</name>
<sequence length="370" mass="40230">MRAVRAAIGIFFTLTFIFFTIPTSSAATVITLTEKPHRDLMGKFSDDSLAGLITPNGRLGQLVFAAPTGAKKWVIDTALIDDINAMSTPYKFGDGQTGTGTDLAKNWLAALRTVTRFGDVEVMPYANADAVFLKRFAPSELRFYCSAAQSKLELALERAILPCGENTGTSAQISINQSLVDSYTMIRKETLLLNTAVPAGSLDQFRMELAKVFAVGLSKSERSAISESARLALESTYRNLMVVPGKYRLTSEHEKVPVTLINNYLQPVTVDLDLFPLNSRIRISNIKNITIPAKSKIQITVPVTVIASGSVEVLAQFKNSKGVEFGKSSALSLNLSVISPRVTWFTTGSGILLLLGATAQSVRRIKKSRK</sequence>
<feature type="transmembrane region" description="Helical" evidence="1">
    <location>
        <begin position="342"/>
        <end position="362"/>
    </location>
</feature>
<keyword evidence="1" id="KW-0812">Transmembrane</keyword>
<dbReference type="InterPro" id="IPR046112">
    <property type="entry name" value="DUF6049"/>
</dbReference>
<dbReference type="Pfam" id="PF19516">
    <property type="entry name" value="DUF6049"/>
    <property type="match status" value="1"/>
</dbReference>
<protein>
    <submittedName>
        <fullName evidence="2">Unannotated protein</fullName>
    </submittedName>
</protein>
<proteinExistence type="predicted"/>
<dbReference type="EMBL" id="CAFBNG010000029">
    <property type="protein sequence ID" value="CAB4934688.1"/>
    <property type="molecule type" value="Genomic_DNA"/>
</dbReference>
<organism evidence="2">
    <name type="scientific">freshwater metagenome</name>
    <dbReference type="NCBI Taxonomy" id="449393"/>
    <lineage>
        <taxon>unclassified sequences</taxon>
        <taxon>metagenomes</taxon>
        <taxon>ecological metagenomes</taxon>
    </lineage>
</organism>
<reference evidence="2" key="1">
    <citation type="submission" date="2020-05" db="EMBL/GenBank/DDBJ databases">
        <authorList>
            <person name="Chiriac C."/>
            <person name="Salcher M."/>
            <person name="Ghai R."/>
            <person name="Kavagutti S V."/>
        </authorList>
    </citation>
    <scope>NUCLEOTIDE SEQUENCE</scope>
</reference>
<evidence type="ECO:0000313" key="2">
    <source>
        <dbReference type="EMBL" id="CAB4934688.1"/>
    </source>
</evidence>
<dbReference type="EMBL" id="CAFBPB010000037">
    <property type="protein sequence ID" value="CAB5000621.1"/>
    <property type="molecule type" value="Genomic_DNA"/>
</dbReference>
<evidence type="ECO:0000256" key="1">
    <source>
        <dbReference type="SAM" id="Phobius"/>
    </source>
</evidence>
<gene>
    <name evidence="2" type="ORF">UFOPK3774_00259</name>
    <name evidence="3" type="ORF">UFOPK4049_00414</name>
</gene>